<feature type="transmembrane region" description="Helical" evidence="1">
    <location>
        <begin position="7"/>
        <end position="30"/>
    </location>
</feature>
<protein>
    <submittedName>
        <fullName evidence="2">Uncharacterized protein</fullName>
    </submittedName>
</protein>
<keyword evidence="1" id="KW-1133">Transmembrane helix</keyword>
<sequence>MEHNKNGILALIVLFVGLVFFVFGMVYHLWGTV</sequence>
<reference evidence="2 3" key="1">
    <citation type="submission" date="2017-09" db="EMBL/GenBank/DDBJ databases">
        <title>Large-scale bioinformatics analysis of Bacillus genomes uncovers conserved roles of natural products in bacterial physiology.</title>
        <authorList>
            <consortium name="Agbiome Team Llc"/>
            <person name="Bleich R.M."/>
            <person name="Grubbs K.J."/>
            <person name="Santa Maria K.C."/>
            <person name="Allen S.E."/>
            <person name="Farag S."/>
            <person name="Shank E.A."/>
            <person name="Bowers A."/>
        </authorList>
    </citation>
    <scope>NUCLEOTIDE SEQUENCE [LARGE SCALE GENOMIC DNA]</scope>
    <source>
        <strain evidence="2 3">AFS025165</strain>
    </source>
</reference>
<dbReference type="AlphaFoldDB" id="A0A2B2EIP6"/>
<proteinExistence type="predicted"/>
<organism evidence="2 3">
    <name type="scientific">Bacillus cereus</name>
    <dbReference type="NCBI Taxonomy" id="1396"/>
    <lineage>
        <taxon>Bacteria</taxon>
        <taxon>Bacillati</taxon>
        <taxon>Bacillota</taxon>
        <taxon>Bacilli</taxon>
        <taxon>Bacillales</taxon>
        <taxon>Bacillaceae</taxon>
        <taxon>Bacillus</taxon>
        <taxon>Bacillus cereus group</taxon>
    </lineage>
</organism>
<evidence type="ECO:0000313" key="2">
    <source>
        <dbReference type="EMBL" id="PFC72209.1"/>
    </source>
</evidence>
<evidence type="ECO:0000313" key="3">
    <source>
        <dbReference type="Proteomes" id="UP000220226"/>
    </source>
</evidence>
<gene>
    <name evidence="2" type="ORF">CN290_19535</name>
</gene>
<accession>A0A2B2EIP6</accession>
<dbReference type="EMBL" id="NTQT01000026">
    <property type="protein sequence ID" value="PFC72209.1"/>
    <property type="molecule type" value="Genomic_DNA"/>
</dbReference>
<dbReference type="Proteomes" id="UP000220226">
    <property type="component" value="Unassembled WGS sequence"/>
</dbReference>
<evidence type="ECO:0000256" key="1">
    <source>
        <dbReference type="SAM" id="Phobius"/>
    </source>
</evidence>
<keyword evidence="1" id="KW-0472">Membrane</keyword>
<name>A0A2B2EIP6_BACCE</name>
<keyword evidence="1" id="KW-0812">Transmembrane</keyword>
<comment type="caution">
    <text evidence="2">The sequence shown here is derived from an EMBL/GenBank/DDBJ whole genome shotgun (WGS) entry which is preliminary data.</text>
</comment>